<dbReference type="Pfam" id="PF00582">
    <property type="entry name" value="Usp"/>
    <property type="match status" value="1"/>
</dbReference>
<protein>
    <submittedName>
        <fullName evidence="4">Universal stress protein</fullName>
    </submittedName>
</protein>
<gene>
    <name evidence="4" type="ORF">J5V16_01865</name>
</gene>
<evidence type="ECO:0000256" key="2">
    <source>
        <dbReference type="SAM" id="MobiDB-lite"/>
    </source>
</evidence>
<feature type="compositionally biased region" description="Basic and acidic residues" evidence="2">
    <location>
        <begin position="56"/>
        <end position="65"/>
    </location>
</feature>
<keyword evidence="5" id="KW-1185">Reference proteome</keyword>
<accession>A0ABS3TYF9</accession>
<dbReference type="InterPro" id="IPR006015">
    <property type="entry name" value="Universal_stress_UspA"/>
</dbReference>
<feature type="domain" description="UspA" evidence="3">
    <location>
        <begin position="111"/>
        <end position="246"/>
    </location>
</feature>
<feature type="compositionally biased region" description="Basic and acidic residues" evidence="2">
    <location>
        <begin position="1"/>
        <end position="10"/>
    </location>
</feature>
<proteinExistence type="inferred from homology"/>
<dbReference type="PRINTS" id="PR01438">
    <property type="entry name" value="UNVRSLSTRESS"/>
</dbReference>
<feature type="compositionally biased region" description="Polar residues" evidence="2">
    <location>
        <begin position="11"/>
        <end position="22"/>
    </location>
</feature>
<comment type="similarity">
    <text evidence="1">Belongs to the universal stress protein A family.</text>
</comment>
<organism evidence="4 5">
    <name type="scientific">Glycomyces niveus</name>
    <dbReference type="NCBI Taxonomy" id="2820287"/>
    <lineage>
        <taxon>Bacteria</taxon>
        <taxon>Bacillati</taxon>
        <taxon>Actinomycetota</taxon>
        <taxon>Actinomycetes</taxon>
        <taxon>Glycomycetales</taxon>
        <taxon>Glycomycetaceae</taxon>
        <taxon>Glycomyces</taxon>
    </lineage>
</organism>
<dbReference type="CDD" id="cd00293">
    <property type="entry name" value="USP-like"/>
    <property type="match status" value="1"/>
</dbReference>
<dbReference type="PANTHER" id="PTHR31964:SF113">
    <property type="entry name" value="USPA DOMAIN-CONTAINING PROTEIN"/>
    <property type="match status" value="1"/>
</dbReference>
<dbReference type="SUPFAM" id="SSF52402">
    <property type="entry name" value="Adenine nucleotide alpha hydrolases-like"/>
    <property type="match status" value="1"/>
</dbReference>
<name>A0ABS3TYF9_9ACTN</name>
<dbReference type="Gene3D" id="3.40.50.620">
    <property type="entry name" value="HUPs"/>
    <property type="match status" value="1"/>
</dbReference>
<evidence type="ECO:0000259" key="3">
    <source>
        <dbReference type="Pfam" id="PF00582"/>
    </source>
</evidence>
<comment type="caution">
    <text evidence="4">The sequence shown here is derived from an EMBL/GenBank/DDBJ whole genome shotgun (WGS) entry which is preliminary data.</text>
</comment>
<evidence type="ECO:0000256" key="1">
    <source>
        <dbReference type="ARBA" id="ARBA00008791"/>
    </source>
</evidence>
<evidence type="ECO:0000313" key="5">
    <source>
        <dbReference type="Proteomes" id="UP000681341"/>
    </source>
</evidence>
<dbReference type="InterPro" id="IPR006016">
    <property type="entry name" value="UspA"/>
</dbReference>
<dbReference type="PANTHER" id="PTHR31964">
    <property type="entry name" value="ADENINE NUCLEOTIDE ALPHA HYDROLASES-LIKE SUPERFAMILY PROTEIN"/>
    <property type="match status" value="1"/>
</dbReference>
<reference evidence="4 5" key="1">
    <citation type="submission" date="2021-03" db="EMBL/GenBank/DDBJ databases">
        <title>Glycomyces sp. nov., a novel actinomycete isolated from soil.</title>
        <authorList>
            <person name="Yang X."/>
            <person name="Xu X."/>
        </authorList>
    </citation>
    <scope>NUCLEOTIDE SEQUENCE [LARGE SCALE GENOMIC DNA]</scope>
    <source>
        <strain evidence="4 5">NEAU-S30</strain>
    </source>
</reference>
<feature type="compositionally biased region" description="Basic and acidic residues" evidence="2">
    <location>
        <begin position="90"/>
        <end position="110"/>
    </location>
</feature>
<sequence length="249" mass="25847">MVGRPSETKATRPNSSWPSRPSASEGLSDVGIRLVSTSPPPPAHLPTGTAPAGRGDAPRSRRYQDEAGGDADPSRTASARDPRNGPTPGRDLRHPESVRTRVDKPDEDRPRRRIVVGVDGSPAARSALRWALEQAKATGADVEAVYAWKYPISFGAPVPLLPGVDIAAEAGTALDAAIAAAAGDADVAVTRLVVLGDPAAVLLEHAAGADLLVVGEHGRDEVARAMLGSVSQYCVHHAPCPVVVVRVAD</sequence>
<feature type="region of interest" description="Disordered" evidence="2">
    <location>
        <begin position="1"/>
        <end position="113"/>
    </location>
</feature>
<dbReference type="InterPro" id="IPR014729">
    <property type="entry name" value="Rossmann-like_a/b/a_fold"/>
</dbReference>
<evidence type="ECO:0000313" key="4">
    <source>
        <dbReference type="EMBL" id="MBO3731548.1"/>
    </source>
</evidence>
<dbReference type="Proteomes" id="UP000681341">
    <property type="component" value="Unassembled WGS sequence"/>
</dbReference>
<dbReference type="EMBL" id="JAGFNP010000001">
    <property type="protein sequence ID" value="MBO3731548.1"/>
    <property type="molecule type" value="Genomic_DNA"/>
</dbReference>